<dbReference type="GO" id="GO:0005384">
    <property type="term" value="F:manganese ion transmembrane transporter activity"/>
    <property type="evidence" value="ECO:0007669"/>
    <property type="project" value="TreeGrafter"/>
</dbReference>
<feature type="transmembrane region" description="Helical" evidence="6">
    <location>
        <begin position="263"/>
        <end position="285"/>
    </location>
</feature>
<dbReference type="HOGENOM" id="CLU_020088_6_1_11"/>
<gene>
    <name evidence="7" type="ordered locus">Afer_0308</name>
</gene>
<keyword evidence="3 6" id="KW-0812">Transmembrane</keyword>
<dbReference type="GO" id="GO:0015086">
    <property type="term" value="F:cadmium ion transmembrane transporter activity"/>
    <property type="evidence" value="ECO:0007669"/>
    <property type="project" value="TreeGrafter"/>
</dbReference>
<feature type="transmembrane region" description="Helical" evidence="6">
    <location>
        <begin position="184"/>
        <end position="202"/>
    </location>
</feature>
<dbReference type="EMBL" id="CP001631">
    <property type="protein sequence ID" value="ACU53276.1"/>
    <property type="molecule type" value="Genomic_DNA"/>
</dbReference>
<keyword evidence="8" id="KW-1185">Reference proteome</keyword>
<evidence type="ECO:0000256" key="3">
    <source>
        <dbReference type="ARBA" id="ARBA00022692"/>
    </source>
</evidence>
<keyword evidence="2" id="KW-0813">Transport</keyword>
<evidence type="ECO:0000256" key="1">
    <source>
        <dbReference type="ARBA" id="ARBA00004141"/>
    </source>
</evidence>
<keyword evidence="5 6" id="KW-0472">Membrane</keyword>
<dbReference type="eggNOG" id="COG1914">
    <property type="taxonomic scope" value="Bacteria"/>
</dbReference>
<sequence>MARVADGRAVRRLDGVDSLTPEELPGELAVTPEVAGGFVRRRWLLMGLLAVWGPGLVVMLADTDVGSLVTAAQSGAQFGYRMVLPQVVLIPILYMVQEITVRLGIVTGKGHGALIRERFGPWWAGVSALTLFATAVGALLTEFAGVAGVGELFGVSPDVTVPLATGFLVAVALTGSYRRAERVGILLGLVELAFVPAMILAHPDVGALARGALSLPLADHGFVILLAANVGAVIMPWMIFYQQGAVIDKGLGGANLRAERRDTVVGAVLTQAIMLVVVIAFAATIGTHHPGVALNTVGQLSRALAPFLGPVAAKVLLGLTMLGAGLVAALVASLAGAWGVSEVFGWRHSLNDRPSRASARFYVTYTLAHVLGAAIVLLSFDLVSLVIDVEVMNALLLPIVLGFLLALEAKALPEAYRMRGAYRAVVTATSLLVIGFGLLMVPTTLGWW</sequence>
<feature type="transmembrane region" description="Helical" evidence="6">
    <location>
        <begin position="43"/>
        <end position="62"/>
    </location>
</feature>
<feature type="transmembrane region" description="Helical" evidence="6">
    <location>
        <begin position="159"/>
        <end position="177"/>
    </location>
</feature>
<dbReference type="AlphaFoldDB" id="C7M2N2"/>
<accession>C7M2N2</accession>
<proteinExistence type="predicted"/>
<evidence type="ECO:0000256" key="6">
    <source>
        <dbReference type="SAM" id="Phobius"/>
    </source>
</evidence>
<evidence type="ECO:0000256" key="5">
    <source>
        <dbReference type="ARBA" id="ARBA00023136"/>
    </source>
</evidence>
<feature type="transmembrane region" description="Helical" evidence="6">
    <location>
        <begin position="361"/>
        <end position="380"/>
    </location>
</feature>
<evidence type="ECO:0000313" key="7">
    <source>
        <dbReference type="EMBL" id="ACU53276.1"/>
    </source>
</evidence>
<feature type="transmembrane region" description="Helical" evidence="6">
    <location>
        <begin position="392"/>
        <end position="409"/>
    </location>
</feature>
<dbReference type="KEGG" id="afo:Afer_0308"/>
<feature type="transmembrane region" description="Helical" evidence="6">
    <location>
        <begin position="421"/>
        <end position="441"/>
    </location>
</feature>
<feature type="transmembrane region" description="Helical" evidence="6">
    <location>
        <begin position="82"/>
        <end position="101"/>
    </location>
</feature>
<dbReference type="InterPro" id="IPR001046">
    <property type="entry name" value="NRAMP_fam"/>
</dbReference>
<name>C7M2N2_ACIFD</name>
<dbReference type="STRING" id="525909.Afer_0308"/>
<organism evidence="7 8">
    <name type="scientific">Acidimicrobium ferrooxidans (strain DSM 10331 / JCM 15462 / NBRC 103882 / ICP)</name>
    <dbReference type="NCBI Taxonomy" id="525909"/>
    <lineage>
        <taxon>Bacteria</taxon>
        <taxon>Bacillati</taxon>
        <taxon>Actinomycetota</taxon>
        <taxon>Acidimicrobiia</taxon>
        <taxon>Acidimicrobiales</taxon>
        <taxon>Acidimicrobiaceae</taxon>
        <taxon>Acidimicrobium</taxon>
    </lineage>
</organism>
<dbReference type="PANTHER" id="PTHR11706:SF33">
    <property type="entry name" value="NATURAL RESISTANCE-ASSOCIATED MACROPHAGE PROTEIN 2"/>
    <property type="match status" value="1"/>
</dbReference>
<keyword evidence="4 6" id="KW-1133">Transmembrane helix</keyword>
<protein>
    <submittedName>
        <fullName evidence="7">Metal ion transporter, nramp family protein</fullName>
    </submittedName>
</protein>
<feature type="transmembrane region" description="Helical" evidence="6">
    <location>
        <begin position="315"/>
        <end position="340"/>
    </location>
</feature>
<comment type="subcellular location">
    <subcellularLocation>
        <location evidence="1">Membrane</location>
        <topology evidence="1">Multi-pass membrane protein</topology>
    </subcellularLocation>
</comment>
<dbReference type="Pfam" id="PF01566">
    <property type="entry name" value="Nramp"/>
    <property type="match status" value="1"/>
</dbReference>
<dbReference type="PANTHER" id="PTHR11706">
    <property type="entry name" value="SOLUTE CARRIER PROTEIN FAMILY 11 MEMBER"/>
    <property type="match status" value="1"/>
</dbReference>
<evidence type="ECO:0000256" key="2">
    <source>
        <dbReference type="ARBA" id="ARBA00022448"/>
    </source>
</evidence>
<feature type="transmembrane region" description="Helical" evidence="6">
    <location>
        <begin position="222"/>
        <end position="242"/>
    </location>
</feature>
<dbReference type="GO" id="GO:0005886">
    <property type="term" value="C:plasma membrane"/>
    <property type="evidence" value="ECO:0007669"/>
    <property type="project" value="TreeGrafter"/>
</dbReference>
<evidence type="ECO:0000256" key="4">
    <source>
        <dbReference type="ARBA" id="ARBA00022989"/>
    </source>
</evidence>
<feature type="transmembrane region" description="Helical" evidence="6">
    <location>
        <begin position="122"/>
        <end position="147"/>
    </location>
</feature>
<dbReference type="Proteomes" id="UP000000771">
    <property type="component" value="Chromosome"/>
</dbReference>
<evidence type="ECO:0000313" key="8">
    <source>
        <dbReference type="Proteomes" id="UP000000771"/>
    </source>
</evidence>
<reference evidence="7 8" key="1">
    <citation type="journal article" date="2009" name="Stand. Genomic Sci.">
        <title>Complete genome sequence of Acidimicrobium ferrooxidans type strain (ICP).</title>
        <authorList>
            <person name="Clum A."/>
            <person name="Nolan M."/>
            <person name="Lang E."/>
            <person name="Glavina Del Rio T."/>
            <person name="Tice H."/>
            <person name="Copeland A."/>
            <person name="Cheng J.F."/>
            <person name="Lucas S."/>
            <person name="Chen F."/>
            <person name="Bruce D."/>
            <person name="Goodwin L."/>
            <person name="Pitluck S."/>
            <person name="Ivanova N."/>
            <person name="Mavrommatis K."/>
            <person name="Mikhailova N."/>
            <person name="Pati A."/>
            <person name="Chen A."/>
            <person name="Palaniappan K."/>
            <person name="Goker M."/>
            <person name="Spring S."/>
            <person name="Land M."/>
            <person name="Hauser L."/>
            <person name="Chang Y.J."/>
            <person name="Jeffries C.C."/>
            <person name="Chain P."/>
            <person name="Bristow J."/>
            <person name="Eisen J.A."/>
            <person name="Markowitz V."/>
            <person name="Hugenholtz P."/>
            <person name="Kyrpides N.C."/>
            <person name="Klenk H.P."/>
            <person name="Lapidus A."/>
        </authorList>
    </citation>
    <scope>NUCLEOTIDE SEQUENCE [LARGE SCALE GENOMIC DNA]</scope>
    <source>
        <strain evidence="8">DSM 10331 / JCM 15462 / NBRC 103882 / ICP</strain>
    </source>
</reference>
<dbReference type="GO" id="GO:0034755">
    <property type="term" value="P:iron ion transmembrane transport"/>
    <property type="evidence" value="ECO:0007669"/>
    <property type="project" value="TreeGrafter"/>
</dbReference>